<feature type="region of interest" description="Disordered" evidence="1">
    <location>
        <begin position="109"/>
        <end position="130"/>
    </location>
</feature>
<proteinExistence type="predicted"/>
<dbReference type="EMBL" id="BK014810">
    <property type="protein sequence ID" value="DAD76851.1"/>
    <property type="molecule type" value="Genomic_DNA"/>
</dbReference>
<reference evidence="2" key="1">
    <citation type="journal article" date="2021" name="Proc. Natl. Acad. Sci. U.S.A.">
        <title>A Catalog of Tens of Thousands of Viruses from Human Metagenomes Reveals Hidden Associations with Chronic Diseases.</title>
        <authorList>
            <person name="Tisza M.J."/>
            <person name="Buck C.B."/>
        </authorList>
    </citation>
    <scope>NUCLEOTIDE SEQUENCE</scope>
    <source>
        <strain evidence="2">Ctz7e2</strain>
    </source>
</reference>
<protein>
    <submittedName>
        <fullName evidence="2">Uncharacterized protein</fullName>
    </submittedName>
</protein>
<name>A0A8S5M457_9CAUD</name>
<organism evidence="2">
    <name type="scientific">Siphoviridae sp. ctz7e2</name>
    <dbReference type="NCBI Taxonomy" id="2826526"/>
    <lineage>
        <taxon>Viruses</taxon>
        <taxon>Duplodnaviria</taxon>
        <taxon>Heunggongvirae</taxon>
        <taxon>Uroviricota</taxon>
        <taxon>Caudoviricetes</taxon>
    </lineage>
</organism>
<accession>A0A8S5M457</accession>
<sequence>MSFENHVTLPLVEPFVIPSEFGTRTRTRVHAVLVVVNSDEGGNVSTYLTGHLLSPDGEEKPKLETVLYSAGGRGCGIEPLVGIGLPDHGHATIARAQRIASAMTRAYHDATEKETASSTADRLRSRKDQAMNDEHYPHRLCDIGVARAYPFEALRDAVMDDARGLSTPVRVRDAHTRLLSPSAPMDTTESIEVALLDETFSGRLIATWEAEHMVGHCFYRITMASLAQGLETNITDDPLKSWSVFLDKVAAEGMSASGD</sequence>
<evidence type="ECO:0000256" key="1">
    <source>
        <dbReference type="SAM" id="MobiDB-lite"/>
    </source>
</evidence>
<evidence type="ECO:0000313" key="2">
    <source>
        <dbReference type="EMBL" id="DAD76851.1"/>
    </source>
</evidence>